<dbReference type="Gene3D" id="3.90.1420.10">
    <property type="entry name" value="Rubisco LSMT, substrate-binding domain"/>
    <property type="match status" value="1"/>
</dbReference>
<dbReference type="InterPro" id="IPR001214">
    <property type="entry name" value="SET_dom"/>
</dbReference>
<comment type="caution">
    <text evidence="6">The sequence shown here is derived from an EMBL/GenBank/DDBJ whole genome shotgun (WGS) entry which is preliminary data.</text>
</comment>
<dbReference type="InterPro" id="IPR050600">
    <property type="entry name" value="SETD3_SETD6_MTase"/>
</dbReference>
<dbReference type="SUPFAM" id="SSF82199">
    <property type="entry name" value="SET domain"/>
    <property type="match status" value="1"/>
</dbReference>
<evidence type="ECO:0000259" key="5">
    <source>
        <dbReference type="PROSITE" id="PS50280"/>
    </source>
</evidence>
<dbReference type="Proteomes" id="UP000800039">
    <property type="component" value="Unassembled WGS sequence"/>
</dbReference>
<sequence length="471" mass="53808">MDDFQAATDRFLAWFKSVGGEFRDDLIEIKDLRSRDAGRGIIAIKDIPEETTLFIIPRDAIINVQTSALPRLLPRPFDRSRDEADEYDEPLDPWSSLILVMMYEFLQGQASRWKPYLDVLPETFDTPIFWTESELRELEGTCLTPEKIGKQESDDMIRLRILPLILQNPSMFYARGARHLPEDELLRLAHRMGSTIMAYAFDLTDEPEQSEDEEEGWVEDREDQVMLGMVPMADILNANADFNAHVNHGENLEVNSLRSNIVSGSEILNYYGPLPSSELLRRYGYVTPEHRCYDVAEIAWSLVRSSLCSHLGLADNEMDEIEAKFDEDVLEDYFLIERDSGEPSSEGRLTYPAELLEISPVLEDQMTAVLKEIKKLRPGFIPDKRKRDEVYDTIITTALKAKFGQYPTTLEEDEALLQQGDLSKRHRMAVSVRLGEKHLLREGLALRSKGAGAPPDPDDPNEESVMKRAKH</sequence>
<evidence type="ECO:0000256" key="1">
    <source>
        <dbReference type="ARBA" id="ARBA00022603"/>
    </source>
</evidence>
<organism evidence="6 7">
    <name type="scientific">Cucurbitaria berberidis CBS 394.84</name>
    <dbReference type="NCBI Taxonomy" id="1168544"/>
    <lineage>
        <taxon>Eukaryota</taxon>
        <taxon>Fungi</taxon>
        <taxon>Dikarya</taxon>
        <taxon>Ascomycota</taxon>
        <taxon>Pezizomycotina</taxon>
        <taxon>Dothideomycetes</taxon>
        <taxon>Pleosporomycetidae</taxon>
        <taxon>Pleosporales</taxon>
        <taxon>Pleosporineae</taxon>
        <taxon>Cucurbitariaceae</taxon>
        <taxon>Cucurbitaria</taxon>
    </lineage>
</organism>
<dbReference type="PANTHER" id="PTHR13271">
    <property type="entry name" value="UNCHARACTERIZED PUTATIVE METHYLTRANSFERASE"/>
    <property type="match status" value="1"/>
</dbReference>
<dbReference type="GeneID" id="63852490"/>
<feature type="domain" description="SET" evidence="5">
    <location>
        <begin position="25"/>
        <end position="272"/>
    </location>
</feature>
<dbReference type="EMBL" id="ML976618">
    <property type="protein sequence ID" value="KAF1842277.1"/>
    <property type="molecule type" value="Genomic_DNA"/>
</dbReference>
<reference evidence="6" key="1">
    <citation type="submission" date="2020-01" db="EMBL/GenBank/DDBJ databases">
        <authorList>
            <consortium name="DOE Joint Genome Institute"/>
            <person name="Haridas S."/>
            <person name="Albert R."/>
            <person name="Binder M."/>
            <person name="Bloem J."/>
            <person name="Labutti K."/>
            <person name="Salamov A."/>
            <person name="Andreopoulos B."/>
            <person name="Baker S.E."/>
            <person name="Barry K."/>
            <person name="Bills G."/>
            <person name="Bluhm B.H."/>
            <person name="Cannon C."/>
            <person name="Castanera R."/>
            <person name="Culley D.E."/>
            <person name="Daum C."/>
            <person name="Ezra D."/>
            <person name="Gonzalez J.B."/>
            <person name="Henrissat B."/>
            <person name="Kuo A."/>
            <person name="Liang C."/>
            <person name="Lipzen A."/>
            <person name="Lutzoni F."/>
            <person name="Magnuson J."/>
            <person name="Mondo S."/>
            <person name="Nolan M."/>
            <person name="Ohm R."/>
            <person name="Pangilinan J."/>
            <person name="Park H.-J."/>
            <person name="Ramirez L."/>
            <person name="Alfaro M."/>
            <person name="Sun H."/>
            <person name="Tritt A."/>
            <person name="Yoshinaga Y."/>
            <person name="Zwiers L.-H."/>
            <person name="Turgeon B.G."/>
            <person name="Goodwin S.B."/>
            <person name="Spatafora J.W."/>
            <person name="Crous P.W."/>
            <person name="Grigoriev I.V."/>
        </authorList>
    </citation>
    <scope>NUCLEOTIDE SEQUENCE</scope>
    <source>
        <strain evidence="6">CBS 394.84</strain>
    </source>
</reference>
<protein>
    <submittedName>
        <fullName evidence="6">SET domain-containing protein RMS1</fullName>
    </submittedName>
</protein>
<feature type="region of interest" description="Disordered" evidence="4">
    <location>
        <begin position="443"/>
        <end position="471"/>
    </location>
</feature>
<dbReference type="FunFam" id="3.90.1410.10:FF:000007">
    <property type="entry name" value="Ribosomal lysine N-methyltransferase 4"/>
    <property type="match status" value="1"/>
</dbReference>
<keyword evidence="1" id="KW-0489">Methyltransferase</keyword>
<dbReference type="AlphaFoldDB" id="A0A9P4GBA3"/>
<dbReference type="Pfam" id="PF09273">
    <property type="entry name" value="Rubis-subs-bind"/>
    <property type="match status" value="1"/>
</dbReference>
<evidence type="ECO:0000313" key="6">
    <source>
        <dbReference type="EMBL" id="KAF1842277.1"/>
    </source>
</evidence>
<dbReference type="OrthoDB" id="341421at2759"/>
<dbReference type="GO" id="GO:0032259">
    <property type="term" value="P:methylation"/>
    <property type="evidence" value="ECO:0007669"/>
    <property type="project" value="UniProtKB-KW"/>
</dbReference>
<dbReference type="InterPro" id="IPR046341">
    <property type="entry name" value="SET_dom_sf"/>
</dbReference>
<dbReference type="RefSeq" id="XP_040784840.1">
    <property type="nucleotide sequence ID" value="XM_040935239.1"/>
</dbReference>
<keyword evidence="3" id="KW-0949">S-adenosyl-L-methionine</keyword>
<evidence type="ECO:0000313" key="7">
    <source>
        <dbReference type="Proteomes" id="UP000800039"/>
    </source>
</evidence>
<evidence type="ECO:0000256" key="3">
    <source>
        <dbReference type="ARBA" id="ARBA00022691"/>
    </source>
</evidence>
<accession>A0A9P4GBA3</accession>
<dbReference type="InterPro" id="IPR036464">
    <property type="entry name" value="Rubisco_LSMT_subst-bd_sf"/>
</dbReference>
<keyword evidence="2" id="KW-0808">Transferase</keyword>
<name>A0A9P4GBA3_9PLEO</name>
<dbReference type="GO" id="GO:0016279">
    <property type="term" value="F:protein-lysine N-methyltransferase activity"/>
    <property type="evidence" value="ECO:0007669"/>
    <property type="project" value="TreeGrafter"/>
</dbReference>
<dbReference type="SUPFAM" id="SSF81822">
    <property type="entry name" value="RuBisCo LSMT C-terminal, substrate-binding domain"/>
    <property type="match status" value="1"/>
</dbReference>
<keyword evidence="7" id="KW-1185">Reference proteome</keyword>
<evidence type="ECO:0000256" key="4">
    <source>
        <dbReference type="SAM" id="MobiDB-lite"/>
    </source>
</evidence>
<proteinExistence type="predicted"/>
<gene>
    <name evidence="6" type="ORF">K460DRAFT_380167</name>
</gene>
<evidence type="ECO:0000256" key="2">
    <source>
        <dbReference type="ARBA" id="ARBA00022679"/>
    </source>
</evidence>
<dbReference type="InterPro" id="IPR015353">
    <property type="entry name" value="Rubisco_LSMT_subst-bd"/>
</dbReference>
<dbReference type="Gene3D" id="3.90.1410.10">
    <property type="entry name" value="set domain protein methyltransferase, domain 1"/>
    <property type="match status" value="1"/>
</dbReference>
<dbReference type="PROSITE" id="PS50280">
    <property type="entry name" value="SET"/>
    <property type="match status" value="1"/>
</dbReference>
<dbReference type="PANTHER" id="PTHR13271:SF34">
    <property type="entry name" value="N-LYSINE METHYLTRANSFERASE SETD6"/>
    <property type="match status" value="1"/>
</dbReference>
<dbReference type="GO" id="GO:0005634">
    <property type="term" value="C:nucleus"/>
    <property type="evidence" value="ECO:0007669"/>
    <property type="project" value="TreeGrafter"/>
</dbReference>